<dbReference type="Proteomes" id="UP001370490">
    <property type="component" value="Unassembled WGS sequence"/>
</dbReference>
<keyword evidence="4 6" id="KW-1133">Transmembrane helix</keyword>
<proteinExistence type="inferred from homology"/>
<feature type="transmembrane region" description="Helical" evidence="6">
    <location>
        <begin position="525"/>
        <end position="546"/>
    </location>
</feature>
<evidence type="ECO:0000256" key="6">
    <source>
        <dbReference type="SAM" id="Phobius"/>
    </source>
</evidence>
<feature type="transmembrane region" description="Helical" evidence="6">
    <location>
        <begin position="135"/>
        <end position="151"/>
    </location>
</feature>
<keyword evidence="5 6" id="KW-0472">Membrane</keyword>
<feature type="transmembrane region" description="Helical" evidence="6">
    <location>
        <begin position="343"/>
        <end position="362"/>
    </location>
</feature>
<dbReference type="EMBL" id="JBAMMX010000004">
    <property type="protein sequence ID" value="KAK6943096.1"/>
    <property type="molecule type" value="Genomic_DNA"/>
</dbReference>
<feature type="transmembrane region" description="Helical" evidence="6">
    <location>
        <begin position="303"/>
        <end position="323"/>
    </location>
</feature>
<evidence type="ECO:0000256" key="2">
    <source>
        <dbReference type="ARBA" id="ARBA00005982"/>
    </source>
</evidence>
<comment type="subcellular location">
    <subcellularLocation>
        <location evidence="1">Membrane</location>
        <topology evidence="1">Multi-pass membrane protein</topology>
    </subcellularLocation>
</comment>
<comment type="caution">
    <text evidence="7">The sequence shown here is derived from an EMBL/GenBank/DDBJ whole genome shotgun (WGS) entry which is preliminary data.</text>
</comment>
<dbReference type="GO" id="GO:0016020">
    <property type="term" value="C:membrane"/>
    <property type="evidence" value="ECO:0007669"/>
    <property type="project" value="UniProtKB-SubCell"/>
</dbReference>
<keyword evidence="8" id="KW-1185">Reference proteome</keyword>
<reference evidence="7 8" key="1">
    <citation type="submission" date="2023-12" db="EMBL/GenBank/DDBJ databases">
        <title>A high-quality genome assembly for Dillenia turbinata (Dilleniales).</title>
        <authorList>
            <person name="Chanderbali A."/>
        </authorList>
    </citation>
    <scope>NUCLEOTIDE SEQUENCE [LARGE SCALE GENOMIC DNA]</scope>
    <source>
        <strain evidence="7">LSX21</strain>
        <tissue evidence="7">Leaf</tissue>
    </source>
</reference>
<sequence length="567" mass="64014">MSSSRISSESNSTLHEGKGSNHTLKTTCIIHGLVVLSMSTLPPVIYGTTDNCKYDAPQCISHIQKALFYTGLSLLAVGISGHRVSLRQFFEKQTELQANENSERRIRKLIWGVVRRIESLLALIPKLIRKISREIGRGIAMILVVFLYDQIDLWSAKFAVPAICSSLATIIFIIGSWSYKPSESPRGSPITITFRVLVASASKIFHKVKDNELYGIEEANSLQLRTQGLRFQFFRPQFNIYYLHYKFIMSLISSHIRKLMKCRCLEKAAIVLPNATLEEQERNRWRLCKVSEVEMTKISVRWIPMWMTFLVCGVVTSIGDTYFFEQAYTMSNSVGHFKVPLQVFQLIYGVSTFFIASLAERITESKYNKKKKAQSGEILYQMDKTKKKSGKLNNPAIGIGVAMLFSVLCCLTAAIVEGRRLREIKSHGLFGDPDAEVPMSVFWLVPQFVLLAANDKISEISIEQFYKEEAPSPMTSYITYFTEAISGAGIVASVLTVEIVEKISKIGGKPSWFQETLNGSHLDRYYSVLAGLSAVNFLLFTVAAIYHRNRHFKSEKPPAPFDDNPPR</sequence>
<comment type="similarity">
    <text evidence="2">Belongs to the major facilitator superfamily. Proton-dependent oligopeptide transporter (POT/PTR) (TC 2.A.17) family.</text>
</comment>
<dbReference type="Pfam" id="PF00854">
    <property type="entry name" value="PTR2"/>
    <property type="match status" value="1"/>
</dbReference>
<evidence type="ECO:0000256" key="1">
    <source>
        <dbReference type="ARBA" id="ARBA00004141"/>
    </source>
</evidence>
<accession>A0AAN8ZMD4</accession>
<dbReference type="Gene3D" id="1.20.1250.20">
    <property type="entry name" value="MFS general substrate transporter like domains"/>
    <property type="match status" value="1"/>
</dbReference>
<dbReference type="PANTHER" id="PTHR11654">
    <property type="entry name" value="OLIGOPEPTIDE TRANSPORTER-RELATED"/>
    <property type="match status" value="1"/>
</dbReference>
<evidence type="ECO:0000256" key="5">
    <source>
        <dbReference type="ARBA" id="ARBA00023136"/>
    </source>
</evidence>
<evidence type="ECO:0000313" key="7">
    <source>
        <dbReference type="EMBL" id="KAK6943096.1"/>
    </source>
</evidence>
<organism evidence="7 8">
    <name type="scientific">Dillenia turbinata</name>
    <dbReference type="NCBI Taxonomy" id="194707"/>
    <lineage>
        <taxon>Eukaryota</taxon>
        <taxon>Viridiplantae</taxon>
        <taxon>Streptophyta</taxon>
        <taxon>Embryophyta</taxon>
        <taxon>Tracheophyta</taxon>
        <taxon>Spermatophyta</taxon>
        <taxon>Magnoliopsida</taxon>
        <taxon>eudicotyledons</taxon>
        <taxon>Gunneridae</taxon>
        <taxon>Pentapetalae</taxon>
        <taxon>Dilleniales</taxon>
        <taxon>Dilleniaceae</taxon>
        <taxon>Dillenia</taxon>
    </lineage>
</organism>
<feature type="transmembrane region" description="Helical" evidence="6">
    <location>
        <begin position="396"/>
        <end position="415"/>
    </location>
</feature>
<feature type="transmembrane region" description="Helical" evidence="6">
    <location>
        <begin position="157"/>
        <end position="179"/>
    </location>
</feature>
<evidence type="ECO:0000256" key="4">
    <source>
        <dbReference type="ARBA" id="ARBA00022989"/>
    </source>
</evidence>
<protein>
    <submittedName>
        <fullName evidence="7">Proton-dependent oligopeptide transporter family</fullName>
    </submittedName>
</protein>
<evidence type="ECO:0000313" key="8">
    <source>
        <dbReference type="Proteomes" id="UP001370490"/>
    </source>
</evidence>
<dbReference type="InterPro" id="IPR000109">
    <property type="entry name" value="POT_fam"/>
</dbReference>
<evidence type="ECO:0000256" key="3">
    <source>
        <dbReference type="ARBA" id="ARBA00022692"/>
    </source>
</evidence>
<dbReference type="AlphaFoldDB" id="A0AAN8ZMD4"/>
<name>A0AAN8ZMD4_9MAGN</name>
<gene>
    <name evidence="7" type="ORF">RJ641_028473</name>
</gene>
<keyword evidence="3 6" id="KW-0812">Transmembrane</keyword>
<dbReference type="GO" id="GO:0022857">
    <property type="term" value="F:transmembrane transporter activity"/>
    <property type="evidence" value="ECO:0007669"/>
    <property type="project" value="InterPro"/>
</dbReference>
<dbReference type="InterPro" id="IPR036259">
    <property type="entry name" value="MFS_trans_sf"/>
</dbReference>